<evidence type="ECO:0000313" key="2">
    <source>
        <dbReference type="Proteomes" id="UP000634136"/>
    </source>
</evidence>
<gene>
    <name evidence="1" type="ORF">G2W53_007555</name>
</gene>
<sequence length="168" mass="19658">MDVYFENNKGLSYYVMMDILVRFSASELMELELILSSIVGHPHNPINALIKFESSDDGEEELEKVMIHPHLETLQNFEGRLYWISKPYTDDGERSYVVSFDLATIAFHRFRGPFATSLWKLNNMDNDDPDWSIALHGPFHRNPDRWTQSRALINLEVTHIHANKIFKF</sequence>
<dbReference type="AlphaFoldDB" id="A0A834X6H3"/>
<accession>A0A834X6H3</accession>
<dbReference type="Proteomes" id="UP000634136">
    <property type="component" value="Unassembled WGS sequence"/>
</dbReference>
<proteinExistence type="predicted"/>
<evidence type="ECO:0000313" key="1">
    <source>
        <dbReference type="EMBL" id="KAF7839073.1"/>
    </source>
</evidence>
<keyword evidence="2" id="KW-1185">Reference proteome</keyword>
<comment type="caution">
    <text evidence="1">The sequence shown here is derived from an EMBL/GenBank/DDBJ whole genome shotgun (WGS) entry which is preliminary data.</text>
</comment>
<dbReference type="EMBL" id="JAAIUW010000003">
    <property type="protein sequence ID" value="KAF7839073.1"/>
    <property type="molecule type" value="Genomic_DNA"/>
</dbReference>
<protein>
    <submittedName>
        <fullName evidence="1">Uncharacterized protein</fullName>
    </submittedName>
</protein>
<name>A0A834X6H3_9FABA</name>
<organism evidence="1 2">
    <name type="scientific">Senna tora</name>
    <dbReference type="NCBI Taxonomy" id="362788"/>
    <lineage>
        <taxon>Eukaryota</taxon>
        <taxon>Viridiplantae</taxon>
        <taxon>Streptophyta</taxon>
        <taxon>Embryophyta</taxon>
        <taxon>Tracheophyta</taxon>
        <taxon>Spermatophyta</taxon>
        <taxon>Magnoliopsida</taxon>
        <taxon>eudicotyledons</taxon>
        <taxon>Gunneridae</taxon>
        <taxon>Pentapetalae</taxon>
        <taxon>rosids</taxon>
        <taxon>fabids</taxon>
        <taxon>Fabales</taxon>
        <taxon>Fabaceae</taxon>
        <taxon>Caesalpinioideae</taxon>
        <taxon>Cassia clade</taxon>
        <taxon>Senna</taxon>
    </lineage>
</organism>
<reference evidence="1" key="1">
    <citation type="submission" date="2020-09" db="EMBL/GenBank/DDBJ databases">
        <title>Genome-Enabled Discovery of Anthraquinone Biosynthesis in Senna tora.</title>
        <authorList>
            <person name="Kang S.-H."/>
            <person name="Pandey R.P."/>
            <person name="Lee C.-M."/>
            <person name="Sim J.-S."/>
            <person name="Jeong J.-T."/>
            <person name="Choi B.-S."/>
            <person name="Jung M."/>
            <person name="Ginzburg D."/>
            <person name="Zhao K."/>
            <person name="Won S.Y."/>
            <person name="Oh T.-J."/>
            <person name="Yu Y."/>
            <person name="Kim N.-H."/>
            <person name="Lee O.R."/>
            <person name="Lee T.-H."/>
            <person name="Bashyal P."/>
            <person name="Kim T.-S."/>
            <person name="Lee W.-H."/>
            <person name="Kawkins C."/>
            <person name="Kim C.-K."/>
            <person name="Kim J.S."/>
            <person name="Ahn B.O."/>
            <person name="Rhee S.Y."/>
            <person name="Sohng J.K."/>
        </authorList>
    </citation>
    <scope>NUCLEOTIDE SEQUENCE</scope>
    <source>
        <tissue evidence="1">Leaf</tissue>
    </source>
</reference>